<dbReference type="GO" id="GO:0005524">
    <property type="term" value="F:ATP binding"/>
    <property type="evidence" value="ECO:0007669"/>
    <property type="project" value="UniProtKB-KW"/>
</dbReference>
<dbReference type="PANTHER" id="PTHR30258">
    <property type="entry name" value="TYPE II SECRETION SYSTEM PROTEIN GSPE-RELATED"/>
    <property type="match status" value="1"/>
</dbReference>
<evidence type="ECO:0000256" key="3">
    <source>
        <dbReference type="ARBA" id="ARBA00022840"/>
    </source>
</evidence>
<evidence type="ECO:0000256" key="1">
    <source>
        <dbReference type="ARBA" id="ARBA00006611"/>
    </source>
</evidence>
<dbReference type="AlphaFoldDB" id="A0A841TER5"/>
<keyword evidence="7" id="KW-1185">Reference proteome</keyword>
<organism evidence="6 7">
    <name type="scientific">Cohnella lubricantis</name>
    <dbReference type="NCBI Taxonomy" id="2163172"/>
    <lineage>
        <taxon>Bacteria</taxon>
        <taxon>Bacillati</taxon>
        <taxon>Bacillota</taxon>
        <taxon>Bacilli</taxon>
        <taxon>Bacillales</taxon>
        <taxon>Paenibacillaceae</taxon>
        <taxon>Cohnella</taxon>
    </lineage>
</organism>
<protein>
    <submittedName>
        <fullName evidence="6">Flp pilus assembly complex ATPase component TadA</fullName>
    </submittedName>
</protein>
<dbReference type="Proteomes" id="UP000574133">
    <property type="component" value="Unassembled WGS sequence"/>
</dbReference>
<dbReference type="InterPro" id="IPR007831">
    <property type="entry name" value="T2SS_GspE_N"/>
</dbReference>
<dbReference type="GO" id="GO:0005886">
    <property type="term" value="C:plasma membrane"/>
    <property type="evidence" value="ECO:0007669"/>
    <property type="project" value="TreeGrafter"/>
</dbReference>
<dbReference type="InterPro" id="IPR037257">
    <property type="entry name" value="T2SS_E_N_sf"/>
</dbReference>
<dbReference type="Pfam" id="PF05157">
    <property type="entry name" value="MshEN"/>
    <property type="match status" value="1"/>
</dbReference>
<keyword evidence="3" id="KW-0067">ATP-binding</keyword>
<evidence type="ECO:0000259" key="4">
    <source>
        <dbReference type="Pfam" id="PF00437"/>
    </source>
</evidence>
<dbReference type="SUPFAM" id="SSF52540">
    <property type="entry name" value="P-loop containing nucleoside triphosphate hydrolases"/>
    <property type="match status" value="1"/>
</dbReference>
<proteinExistence type="inferred from homology"/>
<dbReference type="Gene3D" id="3.30.300.160">
    <property type="entry name" value="Type II secretion system, protein E, N-terminal domain"/>
    <property type="match status" value="1"/>
</dbReference>
<dbReference type="InterPro" id="IPR001482">
    <property type="entry name" value="T2SS/T4SS_dom"/>
</dbReference>
<dbReference type="Gene3D" id="3.40.50.300">
    <property type="entry name" value="P-loop containing nucleotide triphosphate hydrolases"/>
    <property type="match status" value="1"/>
</dbReference>
<accession>A0A841TER5</accession>
<dbReference type="PANTHER" id="PTHR30258:SF1">
    <property type="entry name" value="PROTEIN TRANSPORT PROTEIN HOFB HOMOLOG"/>
    <property type="match status" value="1"/>
</dbReference>
<dbReference type="InterPro" id="IPR027417">
    <property type="entry name" value="P-loop_NTPase"/>
</dbReference>
<feature type="domain" description="Type II secretion system protein GspE N-terminal" evidence="5">
    <location>
        <begin position="55"/>
        <end position="142"/>
    </location>
</feature>
<comment type="similarity">
    <text evidence="1">Belongs to the GSP E family.</text>
</comment>
<keyword evidence="2" id="KW-0547">Nucleotide-binding</keyword>
<dbReference type="RefSeq" id="WP_185180782.1">
    <property type="nucleotide sequence ID" value="NZ_CBCSEP010000021.1"/>
</dbReference>
<sequence length="550" mass="60147">MRIGELLVMNGLITDEQLEQALEEQRNHPAKLGEILVGQQFITERQLAEALEFQLGVPVANMSEAAFDSAAVQLIPESLARKHRVLPIGRDGSKLRVAMLDPLDHEAVKQIQMASGLHVLPMIAIRTEMDEAIVRYYGSDESAEELTRILQAGIESKAEGIHLEAAESGLYVRLRVGDALQDHGRAAKLLQPALVGRIKRLAGLAAEGTDKPSPQTGRFQTDVDHKPVEIRVSTLPTMHGEDLYLLLADPYSPLLKLSELDIGESNLQEIEKALNEPGGLLIVSGPRAAGRTSTAYSLMEHNRADDRKTVSVEDPITRVMPGFTQVEVHEQTGFTMARALRAALRHKPDLVMVDGLPDGDTVETALLASRYGGPKIIGTMTARSAIDTLRRLLAMERDADLLASSIACIVAQRLVRRVCRQCVQTVPATDEEIRRFQEAGLLSPEDLKNAAKGTIGNFRLFVYTHISGKPAVARGAGCRACGHTGYRDRIAVQEVLTIDDTLRKLIAERRPIAEIEKHAQAQGHKSLLHDGLAKAREGLTTVEEVLQATT</sequence>
<comment type="caution">
    <text evidence="6">The sequence shown here is derived from an EMBL/GenBank/DDBJ whole genome shotgun (WGS) entry which is preliminary data.</text>
</comment>
<reference evidence="6 7" key="1">
    <citation type="submission" date="2020-08" db="EMBL/GenBank/DDBJ databases">
        <title>Cohnella phylogeny.</title>
        <authorList>
            <person name="Dunlap C."/>
        </authorList>
    </citation>
    <scope>NUCLEOTIDE SEQUENCE [LARGE SCALE GENOMIC DNA]</scope>
    <source>
        <strain evidence="6 7">DSM 103658</strain>
    </source>
</reference>
<evidence type="ECO:0000259" key="5">
    <source>
        <dbReference type="Pfam" id="PF05157"/>
    </source>
</evidence>
<evidence type="ECO:0000313" key="7">
    <source>
        <dbReference type="Proteomes" id="UP000574133"/>
    </source>
</evidence>
<name>A0A841TER5_9BACL</name>
<dbReference type="Gene3D" id="3.30.450.90">
    <property type="match status" value="1"/>
</dbReference>
<dbReference type="FunFam" id="3.30.300.160:FF:000002">
    <property type="entry name" value="Type II secretion system protein E"/>
    <property type="match status" value="1"/>
</dbReference>
<dbReference type="EMBL" id="JACJVN010000088">
    <property type="protein sequence ID" value="MBB6679522.1"/>
    <property type="molecule type" value="Genomic_DNA"/>
</dbReference>
<evidence type="ECO:0000256" key="2">
    <source>
        <dbReference type="ARBA" id="ARBA00022741"/>
    </source>
</evidence>
<dbReference type="SUPFAM" id="SSF160246">
    <property type="entry name" value="EspE N-terminal domain-like"/>
    <property type="match status" value="1"/>
</dbReference>
<evidence type="ECO:0000313" key="6">
    <source>
        <dbReference type="EMBL" id="MBB6679522.1"/>
    </source>
</evidence>
<dbReference type="GO" id="GO:0016887">
    <property type="term" value="F:ATP hydrolysis activity"/>
    <property type="evidence" value="ECO:0007669"/>
    <property type="project" value="TreeGrafter"/>
</dbReference>
<gene>
    <name evidence="6" type="primary">tadA</name>
    <name evidence="6" type="ORF">H4Q31_19745</name>
</gene>
<dbReference type="Pfam" id="PF00437">
    <property type="entry name" value="T2SSE"/>
    <property type="match status" value="1"/>
</dbReference>
<feature type="domain" description="Bacterial type II secretion system protein E" evidence="4">
    <location>
        <begin position="145"/>
        <end position="546"/>
    </location>
</feature>